<evidence type="ECO:0000313" key="3">
    <source>
        <dbReference type="EMBL" id="HIU52317.1"/>
    </source>
</evidence>
<dbReference type="InterPro" id="IPR053150">
    <property type="entry name" value="Teicoplanin_resist-assoc"/>
</dbReference>
<dbReference type="Proteomes" id="UP000824093">
    <property type="component" value="Unassembled WGS sequence"/>
</dbReference>
<reference evidence="3" key="2">
    <citation type="journal article" date="2021" name="PeerJ">
        <title>Extensive microbial diversity within the chicken gut microbiome revealed by metagenomics and culture.</title>
        <authorList>
            <person name="Gilroy R."/>
            <person name="Ravi A."/>
            <person name="Getino M."/>
            <person name="Pursley I."/>
            <person name="Horton D.L."/>
            <person name="Alikhan N.F."/>
            <person name="Baker D."/>
            <person name="Gharbi K."/>
            <person name="Hall N."/>
            <person name="Watson M."/>
            <person name="Adriaenssens E.M."/>
            <person name="Foster-Nyarko E."/>
            <person name="Jarju S."/>
            <person name="Secka A."/>
            <person name="Antonio M."/>
            <person name="Oren A."/>
            <person name="Chaudhuri R.R."/>
            <person name="La Ragione R."/>
            <person name="Hildebrand F."/>
            <person name="Pallen M.J."/>
        </authorList>
    </citation>
    <scope>NUCLEOTIDE SEQUENCE</scope>
    <source>
        <strain evidence="3">CHK195-15760</strain>
    </source>
</reference>
<sequence length="225" mass="25895">MKRMINSIVLLITILLIGFCFLISLIPDVTLTSGATLGCYMIPAIMIIITMIIQIKKEKNIEQKEKIKNKWLKVLFVVYCLLLITILFLNNEYRTQIYRDLEIWSKEYLKEQNLIPFHTIGEYINKLANHQINTGIVILNIVTNLVLFMPMGIFASLLFEKKIKNWRQFTILLLGISVIVELIQFLTSTGLADIDDVILNALGALVSYAIMKIKKVKEFVQKILT</sequence>
<comment type="caution">
    <text evidence="3">The sequence shown here is derived from an EMBL/GenBank/DDBJ whole genome shotgun (WGS) entry which is preliminary data.</text>
</comment>
<feature type="transmembrane region" description="Helical" evidence="1">
    <location>
        <begin position="32"/>
        <end position="53"/>
    </location>
</feature>
<keyword evidence="1" id="KW-0812">Transmembrane</keyword>
<proteinExistence type="predicted"/>
<reference evidence="3" key="1">
    <citation type="submission" date="2020-10" db="EMBL/GenBank/DDBJ databases">
        <authorList>
            <person name="Gilroy R."/>
        </authorList>
    </citation>
    <scope>NUCLEOTIDE SEQUENCE</scope>
    <source>
        <strain evidence="3">CHK195-15760</strain>
    </source>
</reference>
<accession>A0A9D1M2D0</accession>
<evidence type="ECO:0000256" key="1">
    <source>
        <dbReference type="SAM" id="Phobius"/>
    </source>
</evidence>
<gene>
    <name evidence="3" type="ORF">IAB70_06885</name>
</gene>
<evidence type="ECO:0000259" key="2">
    <source>
        <dbReference type="Pfam" id="PF04892"/>
    </source>
</evidence>
<name>A0A9D1M2D0_9FIRM</name>
<feature type="domain" description="VanZ-like" evidence="2">
    <location>
        <begin position="76"/>
        <end position="213"/>
    </location>
</feature>
<dbReference type="InterPro" id="IPR006976">
    <property type="entry name" value="VanZ-like"/>
</dbReference>
<feature type="transmembrane region" description="Helical" evidence="1">
    <location>
        <begin position="74"/>
        <end position="91"/>
    </location>
</feature>
<dbReference type="PANTHER" id="PTHR36834:SF1">
    <property type="entry name" value="INTEGRAL MEMBRANE PROTEIN"/>
    <property type="match status" value="1"/>
</dbReference>
<dbReference type="AlphaFoldDB" id="A0A9D1M2D0"/>
<keyword evidence="1" id="KW-0472">Membrane</keyword>
<dbReference type="Pfam" id="PF04892">
    <property type="entry name" value="VanZ"/>
    <property type="match status" value="1"/>
</dbReference>
<feature type="transmembrane region" description="Helical" evidence="1">
    <location>
        <begin position="136"/>
        <end position="159"/>
    </location>
</feature>
<dbReference type="PANTHER" id="PTHR36834">
    <property type="entry name" value="MEMBRANE PROTEIN-RELATED"/>
    <property type="match status" value="1"/>
</dbReference>
<protein>
    <submittedName>
        <fullName evidence="3">VanZ family protein</fullName>
    </submittedName>
</protein>
<evidence type="ECO:0000313" key="4">
    <source>
        <dbReference type="Proteomes" id="UP000824093"/>
    </source>
</evidence>
<feature type="transmembrane region" description="Helical" evidence="1">
    <location>
        <begin position="171"/>
        <end position="191"/>
    </location>
</feature>
<keyword evidence="1" id="KW-1133">Transmembrane helix</keyword>
<dbReference type="EMBL" id="DVNH01000051">
    <property type="protein sequence ID" value="HIU52317.1"/>
    <property type="molecule type" value="Genomic_DNA"/>
</dbReference>
<feature type="transmembrane region" description="Helical" evidence="1">
    <location>
        <begin position="7"/>
        <end position="26"/>
    </location>
</feature>
<organism evidence="3 4">
    <name type="scientific">Candidatus Merdicola faecigallinarum</name>
    <dbReference type="NCBI Taxonomy" id="2840862"/>
    <lineage>
        <taxon>Bacteria</taxon>
        <taxon>Bacillati</taxon>
        <taxon>Bacillota</taxon>
        <taxon>Clostridia</taxon>
        <taxon>Candidatus Merdicola</taxon>
    </lineage>
</organism>